<accession>A0A9P5T4X8</accession>
<comment type="caution">
    <text evidence="2">The sequence shown here is derived from an EMBL/GenBank/DDBJ whole genome shotgun (WGS) entry which is preliminary data.</text>
</comment>
<feature type="region of interest" description="Disordered" evidence="1">
    <location>
        <begin position="1"/>
        <end position="50"/>
    </location>
</feature>
<evidence type="ECO:0000313" key="2">
    <source>
        <dbReference type="EMBL" id="KAF8475338.1"/>
    </source>
</evidence>
<dbReference type="Proteomes" id="UP000759537">
    <property type="component" value="Unassembled WGS sequence"/>
</dbReference>
<dbReference type="EMBL" id="WHVB01000016">
    <property type="protein sequence ID" value="KAF8475338.1"/>
    <property type="molecule type" value="Genomic_DNA"/>
</dbReference>
<feature type="compositionally biased region" description="Polar residues" evidence="1">
    <location>
        <begin position="18"/>
        <end position="31"/>
    </location>
</feature>
<keyword evidence="3" id="KW-1185">Reference proteome</keyword>
<dbReference type="AlphaFoldDB" id="A0A9P5T4X8"/>
<dbReference type="OrthoDB" id="10667067at2759"/>
<proteinExistence type="predicted"/>
<evidence type="ECO:0000256" key="1">
    <source>
        <dbReference type="SAM" id="MobiDB-lite"/>
    </source>
</evidence>
<gene>
    <name evidence="2" type="ORF">DFH94DRAFT_760814</name>
</gene>
<reference evidence="2" key="1">
    <citation type="submission" date="2019-10" db="EMBL/GenBank/DDBJ databases">
        <authorList>
            <consortium name="DOE Joint Genome Institute"/>
            <person name="Kuo A."/>
            <person name="Miyauchi S."/>
            <person name="Kiss E."/>
            <person name="Drula E."/>
            <person name="Kohler A."/>
            <person name="Sanchez-Garcia M."/>
            <person name="Andreopoulos B."/>
            <person name="Barry K.W."/>
            <person name="Bonito G."/>
            <person name="Buee M."/>
            <person name="Carver A."/>
            <person name="Chen C."/>
            <person name="Cichocki N."/>
            <person name="Clum A."/>
            <person name="Culley D."/>
            <person name="Crous P.W."/>
            <person name="Fauchery L."/>
            <person name="Girlanda M."/>
            <person name="Hayes R."/>
            <person name="Keri Z."/>
            <person name="LaButti K."/>
            <person name="Lipzen A."/>
            <person name="Lombard V."/>
            <person name="Magnuson J."/>
            <person name="Maillard F."/>
            <person name="Morin E."/>
            <person name="Murat C."/>
            <person name="Nolan M."/>
            <person name="Ohm R."/>
            <person name="Pangilinan J."/>
            <person name="Pereira M."/>
            <person name="Perotto S."/>
            <person name="Peter M."/>
            <person name="Riley R."/>
            <person name="Sitrit Y."/>
            <person name="Stielow B."/>
            <person name="Szollosi G."/>
            <person name="Zifcakova L."/>
            <person name="Stursova M."/>
            <person name="Spatafora J.W."/>
            <person name="Tedersoo L."/>
            <person name="Vaario L.-M."/>
            <person name="Yamada A."/>
            <person name="Yan M."/>
            <person name="Wang P."/>
            <person name="Xu J."/>
            <person name="Bruns T."/>
            <person name="Baldrian P."/>
            <person name="Vilgalys R."/>
            <person name="Henrissat B."/>
            <person name="Grigoriev I.V."/>
            <person name="Hibbett D."/>
            <person name="Nagy L.G."/>
            <person name="Martin F.M."/>
        </authorList>
    </citation>
    <scope>NUCLEOTIDE SEQUENCE</scope>
    <source>
        <strain evidence="2">Prilba</strain>
    </source>
</reference>
<protein>
    <submittedName>
        <fullName evidence="2">Uncharacterized protein</fullName>
    </submittedName>
</protein>
<sequence length="256" mass="27897">MAPADSHQADDFPEDSSSHSIPRQPHNNALQITWVPPAPANGQPEGRREGMLPPVGGVAGLRGVQDQHNFDVANQYQMAFADAPQANPNFQPRNHALQDAWVPPALVNGQPEGHREDIPAPVGGVAGFRGVQDQHNFDMPYQGVVDHHPRPLVHNPAYVFPDVGLPARTQLNVPVNLERNPFGYFPQPNAPVPVQTAFPPFVHRIPIPSQGRAENLRRLADLYLRHPGAQVGMISTEAGTAGLFKVVITLESPDIF</sequence>
<organism evidence="2 3">
    <name type="scientific">Russula ochroleuca</name>
    <dbReference type="NCBI Taxonomy" id="152965"/>
    <lineage>
        <taxon>Eukaryota</taxon>
        <taxon>Fungi</taxon>
        <taxon>Dikarya</taxon>
        <taxon>Basidiomycota</taxon>
        <taxon>Agaricomycotina</taxon>
        <taxon>Agaricomycetes</taxon>
        <taxon>Russulales</taxon>
        <taxon>Russulaceae</taxon>
        <taxon>Russula</taxon>
    </lineage>
</organism>
<name>A0A9P5T4X8_9AGAM</name>
<evidence type="ECO:0000313" key="3">
    <source>
        <dbReference type="Proteomes" id="UP000759537"/>
    </source>
</evidence>
<reference evidence="2" key="2">
    <citation type="journal article" date="2020" name="Nat. Commun.">
        <title>Large-scale genome sequencing of mycorrhizal fungi provides insights into the early evolution of symbiotic traits.</title>
        <authorList>
            <person name="Miyauchi S."/>
            <person name="Kiss E."/>
            <person name="Kuo A."/>
            <person name="Drula E."/>
            <person name="Kohler A."/>
            <person name="Sanchez-Garcia M."/>
            <person name="Morin E."/>
            <person name="Andreopoulos B."/>
            <person name="Barry K.W."/>
            <person name="Bonito G."/>
            <person name="Buee M."/>
            <person name="Carver A."/>
            <person name="Chen C."/>
            <person name="Cichocki N."/>
            <person name="Clum A."/>
            <person name="Culley D."/>
            <person name="Crous P.W."/>
            <person name="Fauchery L."/>
            <person name="Girlanda M."/>
            <person name="Hayes R.D."/>
            <person name="Keri Z."/>
            <person name="LaButti K."/>
            <person name="Lipzen A."/>
            <person name="Lombard V."/>
            <person name="Magnuson J."/>
            <person name="Maillard F."/>
            <person name="Murat C."/>
            <person name="Nolan M."/>
            <person name="Ohm R.A."/>
            <person name="Pangilinan J."/>
            <person name="Pereira M.F."/>
            <person name="Perotto S."/>
            <person name="Peter M."/>
            <person name="Pfister S."/>
            <person name="Riley R."/>
            <person name="Sitrit Y."/>
            <person name="Stielow J.B."/>
            <person name="Szollosi G."/>
            <person name="Zifcakova L."/>
            <person name="Stursova M."/>
            <person name="Spatafora J.W."/>
            <person name="Tedersoo L."/>
            <person name="Vaario L.M."/>
            <person name="Yamada A."/>
            <person name="Yan M."/>
            <person name="Wang P."/>
            <person name="Xu J."/>
            <person name="Bruns T."/>
            <person name="Baldrian P."/>
            <person name="Vilgalys R."/>
            <person name="Dunand C."/>
            <person name="Henrissat B."/>
            <person name="Grigoriev I.V."/>
            <person name="Hibbett D."/>
            <person name="Nagy L.G."/>
            <person name="Martin F.M."/>
        </authorList>
    </citation>
    <scope>NUCLEOTIDE SEQUENCE</scope>
    <source>
        <strain evidence="2">Prilba</strain>
    </source>
</reference>